<gene>
    <name evidence="1" type="ORF">A2319_03200</name>
</gene>
<dbReference type="Proteomes" id="UP000176420">
    <property type="component" value="Unassembled WGS sequence"/>
</dbReference>
<evidence type="ECO:0000313" key="2">
    <source>
        <dbReference type="Proteomes" id="UP000176420"/>
    </source>
</evidence>
<name>A0A1G2BEL0_9BACT</name>
<evidence type="ECO:0000313" key="1">
    <source>
        <dbReference type="EMBL" id="OGY87584.1"/>
    </source>
</evidence>
<dbReference type="AlphaFoldDB" id="A0A1G2BEL0"/>
<comment type="caution">
    <text evidence="1">The sequence shown here is derived from an EMBL/GenBank/DDBJ whole genome shotgun (WGS) entry which is preliminary data.</text>
</comment>
<protein>
    <recommendedName>
        <fullName evidence="3">AbiEi antitoxin C-terminal domain-containing protein</fullName>
    </recommendedName>
</protein>
<evidence type="ECO:0008006" key="3">
    <source>
        <dbReference type="Google" id="ProtNLM"/>
    </source>
</evidence>
<dbReference type="EMBL" id="MHKI01000007">
    <property type="protein sequence ID" value="OGY87584.1"/>
    <property type="molecule type" value="Genomic_DNA"/>
</dbReference>
<organism evidence="1 2">
    <name type="scientific">Candidatus Kerfeldbacteria bacterium RIFOXYB2_FULL_38_14</name>
    <dbReference type="NCBI Taxonomy" id="1798547"/>
    <lineage>
        <taxon>Bacteria</taxon>
        <taxon>Candidatus Kerfeldiibacteriota</taxon>
    </lineage>
</organism>
<accession>A0A1G2BEL0</accession>
<sequence>MYIIKQRNNRIAQLLSQKQLILHTQDLAAIWNISNKNTLHQTASRLISLKYLYPIYKSLYSTRSLSKTNNLDELWALGVSAVHNYAYISCETVLYQQGFINTPPQYISIISHCSKNFRIAENFYKTRQLKDQFLFSPTGIYQNDRKFGVNVADVTRAIADMLYFNPRFHFDKKIDWLLVKKVQKKIGYPLTKKRYVYS</sequence>
<reference evidence="1 2" key="1">
    <citation type="journal article" date="2016" name="Nat. Commun.">
        <title>Thousands of microbial genomes shed light on interconnected biogeochemical processes in an aquifer system.</title>
        <authorList>
            <person name="Anantharaman K."/>
            <person name="Brown C.T."/>
            <person name="Hug L.A."/>
            <person name="Sharon I."/>
            <person name="Castelle C.J."/>
            <person name="Probst A.J."/>
            <person name="Thomas B.C."/>
            <person name="Singh A."/>
            <person name="Wilkins M.J."/>
            <person name="Karaoz U."/>
            <person name="Brodie E.L."/>
            <person name="Williams K.H."/>
            <person name="Hubbard S.S."/>
            <person name="Banfield J.F."/>
        </authorList>
    </citation>
    <scope>NUCLEOTIDE SEQUENCE [LARGE SCALE GENOMIC DNA]</scope>
</reference>
<proteinExistence type="predicted"/>